<feature type="transmembrane region" description="Helical" evidence="6">
    <location>
        <begin position="25"/>
        <end position="46"/>
    </location>
</feature>
<keyword evidence="4" id="KW-0732">Signal</keyword>
<reference evidence="8 9" key="1">
    <citation type="journal article" date="2024" name="G3 (Bethesda)">
        <title>Genome assembly of Hibiscus sabdariffa L. provides insights into metabolisms of medicinal natural products.</title>
        <authorList>
            <person name="Kim T."/>
        </authorList>
    </citation>
    <scope>NUCLEOTIDE SEQUENCE [LARGE SCALE GENOMIC DNA]</scope>
    <source>
        <strain evidence="8">TK-2024</strain>
        <tissue evidence="8">Old leaves</tissue>
    </source>
</reference>
<evidence type="ECO:0000256" key="2">
    <source>
        <dbReference type="ARBA" id="ARBA00010790"/>
    </source>
</evidence>
<keyword evidence="5" id="KW-0274">FAD</keyword>
<dbReference type="Proteomes" id="UP001396334">
    <property type="component" value="Unassembled WGS sequence"/>
</dbReference>
<organism evidence="8 9">
    <name type="scientific">Hibiscus sabdariffa</name>
    <name type="common">roselle</name>
    <dbReference type="NCBI Taxonomy" id="183260"/>
    <lineage>
        <taxon>Eukaryota</taxon>
        <taxon>Viridiplantae</taxon>
        <taxon>Streptophyta</taxon>
        <taxon>Embryophyta</taxon>
        <taxon>Tracheophyta</taxon>
        <taxon>Spermatophyta</taxon>
        <taxon>Magnoliopsida</taxon>
        <taxon>eudicotyledons</taxon>
        <taxon>Gunneridae</taxon>
        <taxon>Pentapetalae</taxon>
        <taxon>rosids</taxon>
        <taxon>malvids</taxon>
        <taxon>Malvales</taxon>
        <taxon>Malvaceae</taxon>
        <taxon>Malvoideae</taxon>
        <taxon>Hibiscus</taxon>
    </lineage>
</organism>
<dbReference type="InterPro" id="IPR036188">
    <property type="entry name" value="FAD/NAD-bd_sf"/>
</dbReference>
<dbReference type="PIRSF" id="PIRSF000137">
    <property type="entry name" value="Alcohol_oxidase"/>
    <property type="match status" value="1"/>
</dbReference>
<dbReference type="InterPro" id="IPR012132">
    <property type="entry name" value="GMC_OxRdtase"/>
</dbReference>
<evidence type="ECO:0000313" key="8">
    <source>
        <dbReference type="EMBL" id="KAK8998175.1"/>
    </source>
</evidence>
<comment type="caution">
    <text evidence="8">The sequence shown here is derived from an EMBL/GenBank/DDBJ whole genome shotgun (WGS) entry which is preliminary data.</text>
</comment>
<dbReference type="Gene3D" id="3.30.410.40">
    <property type="match status" value="1"/>
</dbReference>
<dbReference type="PROSITE" id="PS00624">
    <property type="entry name" value="GMC_OXRED_2"/>
    <property type="match status" value="1"/>
</dbReference>
<dbReference type="PANTHER" id="PTHR45968">
    <property type="entry name" value="OSJNBA0019K04.7 PROTEIN"/>
    <property type="match status" value="1"/>
</dbReference>
<protein>
    <recommendedName>
        <fullName evidence="7">Glucose-methanol-choline oxidoreductase N-terminal domain-containing protein</fullName>
    </recommendedName>
</protein>
<dbReference type="SUPFAM" id="SSF51905">
    <property type="entry name" value="FAD/NAD(P)-binding domain"/>
    <property type="match status" value="1"/>
</dbReference>
<evidence type="ECO:0000256" key="4">
    <source>
        <dbReference type="ARBA" id="ARBA00022729"/>
    </source>
</evidence>
<dbReference type="Pfam" id="PF05199">
    <property type="entry name" value="GMC_oxred_C"/>
    <property type="match status" value="1"/>
</dbReference>
<dbReference type="EMBL" id="JBBPBN010000042">
    <property type="protein sequence ID" value="KAK8998175.1"/>
    <property type="molecule type" value="Genomic_DNA"/>
</dbReference>
<evidence type="ECO:0000259" key="7">
    <source>
        <dbReference type="PROSITE" id="PS00624"/>
    </source>
</evidence>
<feature type="transmembrane region" description="Helical" evidence="6">
    <location>
        <begin position="76"/>
        <end position="94"/>
    </location>
</feature>
<name>A0ABR2QCC9_9ROSI</name>
<gene>
    <name evidence="8" type="ORF">V6N11_012704</name>
</gene>
<keyword evidence="6" id="KW-1133">Transmembrane helix</keyword>
<proteinExistence type="inferred from homology"/>
<evidence type="ECO:0000313" key="9">
    <source>
        <dbReference type="Proteomes" id="UP001396334"/>
    </source>
</evidence>
<evidence type="ECO:0000256" key="5">
    <source>
        <dbReference type="ARBA" id="ARBA00022827"/>
    </source>
</evidence>
<keyword evidence="6" id="KW-0812">Transmembrane</keyword>
<evidence type="ECO:0000256" key="6">
    <source>
        <dbReference type="SAM" id="Phobius"/>
    </source>
</evidence>
<dbReference type="Gene3D" id="3.50.50.60">
    <property type="entry name" value="FAD/NAD(P)-binding domain"/>
    <property type="match status" value="1"/>
</dbReference>
<accession>A0ABR2QCC9</accession>
<comment type="similarity">
    <text evidence="2">Belongs to the GMC oxidoreductase family.</text>
</comment>
<sequence>MDICSCEVQLLGAFNQAQLPPLPPLAGLFTMSISIYMLLLATKVWWGKKRSSASASASASALLNLASRSTNWTMSLGWWTLFAAGFLFFHGFAATETAPNYSFMHNAMSAPTLSYYDYIIVGGGTAGCPLAATLSQNATVLLLERGGSPYGNPNITKMTSFGSALSDLSRSSPSQRFISEDGVINARARVLGGGSCLNAGFYTRASTEYVKQAGWDGGLVNESYQWVEKLVAFEPPLGQWQSAVRDGLLEAGVLPFNGFSYDHIYGTKVGGTIFDQQGNRHTAADLLEYANPSGLTVYLHASVHKILFARKERKMPKARGVVFRDAKGAKHKAYLKKGLKNEIIISAGALGSPQLMMLSGVGPAQHLMSHNIRVVLDQPLVGQGMSDNPMNAVFIPSPIPVDVSLIQVVGITHFGSYIEAAGGENFAGGASSPSPRDYGMFSPEAIEETAFRGGFILEKVTGPISTGHLELRTRNPNENPSVTFNYFKDSRDLQRCVQGIQTIEKIVKSKAFAKFRYEFLSWAMLLNMTANAPLNLLPKHYNPSMPLEVFCKDTVMTIWHYHGGCQVGKVVDPDYRVVGVDSLRVIDGSTFNHSPGTNPQATVMMLGRYMGVKILRERVAN</sequence>
<evidence type="ECO:0000256" key="1">
    <source>
        <dbReference type="ARBA" id="ARBA00001974"/>
    </source>
</evidence>
<comment type="cofactor">
    <cofactor evidence="1">
        <name>FAD</name>
        <dbReference type="ChEBI" id="CHEBI:57692"/>
    </cofactor>
</comment>
<dbReference type="PANTHER" id="PTHR45968:SF3">
    <property type="entry name" value="OS04G0573100 PROTEIN"/>
    <property type="match status" value="1"/>
</dbReference>
<evidence type="ECO:0000256" key="3">
    <source>
        <dbReference type="ARBA" id="ARBA00022630"/>
    </source>
</evidence>
<dbReference type="InterPro" id="IPR000172">
    <property type="entry name" value="GMC_OxRdtase_N"/>
</dbReference>
<feature type="domain" description="Glucose-methanol-choline oxidoreductase N-terminal" evidence="7">
    <location>
        <begin position="348"/>
        <end position="362"/>
    </location>
</feature>
<dbReference type="Pfam" id="PF00732">
    <property type="entry name" value="GMC_oxred_N"/>
    <property type="match status" value="1"/>
</dbReference>
<dbReference type="SUPFAM" id="SSF54373">
    <property type="entry name" value="FAD-linked reductases, C-terminal domain"/>
    <property type="match status" value="1"/>
</dbReference>
<dbReference type="InterPro" id="IPR051871">
    <property type="entry name" value="GMC_Oxidoreductase-Related"/>
</dbReference>
<keyword evidence="9" id="KW-1185">Reference proteome</keyword>
<keyword evidence="3" id="KW-0285">Flavoprotein</keyword>
<dbReference type="InterPro" id="IPR007867">
    <property type="entry name" value="GMC_OxRtase_C"/>
</dbReference>
<keyword evidence="6" id="KW-0472">Membrane</keyword>